<feature type="binding site" evidence="6">
    <location>
        <position position="106"/>
    </location>
    <ligand>
        <name>S-adenosyl-L-methionine</name>
        <dbReference type="ChEBI" id="CHEBI:59789"/>
    </ligand>
</feature>
<evidence type="ECO:0000256" key="3">
    <source>
        <dbReference type="ARBA" id="ARBA00022603"/>
    </source>
</evidence>
<comment type="caution">
    <text evidence="7">The sequence shown here is derived from an EMBL/GenBank/DDBJ whole genome shotgun (WGS) entry which is preliminary data.</text>
</comment>
<keyword evidence="6" id="KW-0963">Cytoplasm</keyword>
<dbReference type="EC" id="2.1.1.199" evidence="6"/>
<gene>
    <name evidence="6" type="primary">rsmH</name>
    <name evidence="7" type="ORF">FB547_10235</name>
</gene>
<dbReference type="SUPFAM" id="SSF53335">
    <property type="entry name" value="S-adenosyl-L-methionine-dependent methyltransferases"/>
    <property type="match status" value="1"/>
</dbReference>
<dbReference type="PANTHER" id="PTHR11265">
    <property type="entry name" value="S-ADENOSYL-METHYLTRANSFERASE MRAW"/>
    <property type="match status" value="1"/>
</dbReference>
<protein>
    <recommendedName>
        <fullName evidence="6">Ribosomal RNA small subunit methyltransferase H</fullName>
        <ecNumber evidence="6">2.1.1.199</ecNumber>
    </recommendedName>
    <alternativeName>
        <fullName evidence="6">16S rRNA m(4)C1402 methyltransferase</fullName>
    </alternativeName>
    <alternativeName>
        <fullName evidence="6">rRNA (cytosine-N(4)-)-methyltransferase RsmH</fullName>
    </alternativeName>
</protein>
<comment type="similarity">
    <text evidence="1 6">Belongs to the methyltransferase superfamily. RsmH family.</text>
</comment>
<evidence type="ECO:0000313" key="7">
    <source>
        <dbReference type="EMBL" id="TWD88334.1"/>
    </source>
</evidence>
<dbReference type="Pfam" id="PF01795">
    <property type="entry name" value="Methyltransf_5"/>
    <property type="match status" value="1"/>
</dbReference>
<dbReference type="RefSeq" id="WP_145740648.1">
    <property type="nucleotide sequence ID" value="NZ_VIVL01000002.1"/>
</dbReference>
<dbReference type="InterPro" id="IPR029063">
    <property type="entry name" value="SAM-dependent_MTases_sf"/>
</dbReference>
<dbReference type="GO" id="GO:0005737">
    <property type="term" value="C:cytoplasm"/>
    <property type="evidence" value="ECO:0007669"/>
    <property type="project" value="UniProtKB-SubCell"/>
</dbReference>
<dbReference type="NCBIfam" id="TIGR00006">
    <property type="entry name" value="16S rRNA (cytosine(1402)-N(4))-methyltransferase RsmH"/>
    <property type="match status" value="1"/>
</dbReference>
<comment type="subcellular location">
    <subcellularLocation>
        <location evidence="6">Cytoplasm</location>
    </subcellularLocation>
</comment>
<feature type="binding site" evidence="6">
    <location>
        <begin position="38"/>
        <end position="40"/>
    </location>
    <ligand>
        <name>S-adenosyl-L-methionine</name>
        <dbReference type="ChEBI" id="CHEBI:59789"/>
    </ligand>
</feature>
<dbReference type="Proteomes" id="UP000319722">
    <property type="component" value="Unassembled WGS sequence"/>
</dbReference>
<evidence type="ECO:0000256" key="5">
    <source>
        <dbReference type="ARBA" id="ARBA00022691"/>
    </source>
</evidence>
<feature type="binding site" evidence="6">
    <location>
        <position position="99"/>
    </location>
    <ligand>
        <name>S-adenosyl-L-methionine</name>
        <dbReference type="ChEBI" id="CHEBI:59789"/>
    </ligand>
</feature>
<dbReference type="EMBL" id="VIVL01000002">
    <property type="protein sequence ID" value="TWD88334.1"/>
    <property type="molecule type" value="Genomic_DNA"/>
</dbReference>
<keyword evidence="2 6" id="KW-0698">rRNA processing</keyword>
<dbReference type="GO" id="GO:0070475">
    <property type="term" value="P:rRNA base methylation"/>
    <property type="evidence" value="ECO:0007669"/>
    <property type="project" value="UniProtKB-UniRule"/>
</dbReference>
<feature type="binding site" evidence="6">
    <location>
        <position position="82"/>
    </location>
    <ligand>
        <name>S-adenosyl-L-methionine</name>
        <dbReference type="ChEBI" id="CHEBI:59789"/>
    </ligand>
</feature>
<sequence length="308" mass="33636">MNTPWTHTTVLLNEAVEALLSGSKAATGTYVDATFGRGGHARAILARLAPEGRLIAFDKDAEAVAEAARISDARFSIRHQGFRSLGELPDASVAGVLMDLGVSSPQIDNPVRGFSFRFDGPLDMRMDTTRGESVADWLATAELQQIAEVIRDYGEERFAVQIAKAIVARRQERGAISTTTELAELVAGAVKTREPGQNPATRTFQAFRIFINAELEELQQALEASLSVLQPGGRLAVISFHSLEDRIVKQFIARHSKEVYDRRAPFAAPKAMKLRALERIKPSAEEVSGNPRSRSAILRVAERTAESV</sequence>
<dbReference type="SUPFAM" id="SSF81799">
    <property type="entry name" value="Putative methyltransferase TM0872, insert domain"/>
    <property type="match status" value="1"/>
</dbReference>
<evidence type="ECO:0000256" key="6">
    <source>
        <dbReference type="HAMAP-Rule" id="MF_01007"/>
    </source>
</evidence>
<dbReference type="InterPro" id="IPR002903">
    <property type="entry name" value="RsmH"/>
</dbReference>
<proteinExistence type="inferred from homology"/>
<dbReference type="PIRSF" id="PIRSF004486">
    <property type="entry name" value="MraW"/>
    <property type="match status" value="1"/>
</dbReference>
<keyword evidence="4 6" id="KW-0808">Transferase</keyword>
<dbReference type="Gene3D" id="3.40.50.150">
    <property type="entry name" value="Vaccinia Virus protein VP39"/>
    <property type="match status" value="1"/>
</dbReference>
<evidence type="ECO:0000256" key="4">
    <source>
        <dbReference type="ARBA" id="ARBA00022679"/>
    </source>
</evidence>
<dbReference type="InterPro" id="IPR023397">
    <property type="entry name" value="SAM-dep_MeTrfase_MraW_recog"/>
</dbReference>
<dbReference type="HAMAP" id="MF_01007">
    <property type="entry name" value="16SrRNA_methyltr_H"/>
    <property type="match status" value="1"/>
</dbReference>
<reference evidence="7 8" key="1">
    <citation type="submission" date="2019-06" db="EMBL/GenBank/DDBJ databases">
        <title>Sorghum-associated microbial communities from plants grown in Nebraska, USA.</title>
        <authorList>
            <person name="Schachtman D."/>
        </authorList>
    </citation>
    <scope>NUCLEOTIDE SEQUENCE [LARGE SCALE GENOMIC DNA]</scope>
    <source>
        <strain evidence="7 8">T529</strain>
    </source>
</reference>
<name>A0A561CB99_9BURK</name>
<evidence type="ECO:0000256" key="1">
    <source>
        <dbReference type="ARBA" id="ARBA00010396"/>
    </source>
</evidence>
<keyword evidence="3 6" id="KW-0489">Methyltransferase</keyword>
<feature type="binding site" evidence="6">
    <location>
        <position position="58"/>
    </location>
    <ligand>
        <name>S-adenosyl-L-methionine</name>
        <dbReference type="ChEBI" id="CHEBI:59789"/>
    </ligand>
</feature>
<comment type="function">
    <text evidence="6">Specifically methylates the N4 position of cytidine in position 1402 (C1402) of 16S rRNA.</text>
</comment>
<dbReference type="PANTHER" id="PTHR11265:SF0">
    <property type="entry name" value="12S RRNA N4-METHYLCYTIDINE METHYLTRANSFERASE"/>
    <property type="match status" value="1"/>
</dbReference>
<dbReference type="GO" id="GO:0071424">
    <property type="term" value="F:rRNA (cytosine-N4-)-methyltransferase activity"/>
    <property type="evidence" value="ECO:0007669"/>
    <property type="project" value="UniProtKB-UniRule"/>
</dbReference>
<dbReference type="AlphaFoldDB" id="A0A561CB99"/>
<dbReference type="Gene3D" id="1.10.150.170">
    <property type="entry name" value="Putative methyltransferase TM0872, insert domain"/>
    <property type="match status" value="1"/>
</dbReference>
<keyword evidence="5 6" id="KW-0949">S-adenosyl-L-methionine</keyword>
<evidence type="ECO:0000256" key="2">
    <source>
        <dbReference type="ARBA" id="ARBA00022552"/>
    </source>
</evidence>
<comment type="catalytic activity">
    <reaction evidence="6">
        <text>cytidine(1402) in 16S rRNA + S-adenosyl-L-methionine = N(4)-methylcytidine(1402) in 16S rRNA + S-adenosyl-L-homocysteine + H(+)</text>
        <dbReference type="Rhea" id="RHEA:42928"/>
        <dbReference type="Rhea" id="RHEA-COMP:10286"/>
        <dbReference type="Rhea" id="RHEA-COMP:10287"/>
        <dbReference type="ChEBI" id="CHEBI:15378"/>
        <dbReference type="ChEBI" id="CHEBI:57856"/>
        <dbReference type="ChEBI" id="CHEBI:59789"/>
        <dbReference type="ChEBI" id="CHEBI:74506"/>
        <dbReference type="ChEBI" id="CHEBI:82748"/>
        <dbReference type="EC" id="2.1.1.199"/>
    </reaction>
</comment>
<evidence type="ECO:0000313" key="8">
    <source>
        <dbReference type="Proteomes" id="UP000319722"/>
    </source>
</evidence>
<accession>A0A561CB99</accession>
<dbReference type="OrthoDB" id="9806637at2"/>
<organism evidence="7 8">
    <name type="scientific">Variovorax beijingensis</name>
    <dbReference type="NCBI Taxonomy" id="2496117"/>
    <lineage>
        <taxon>Bacteria</taxon>
        <taxon>Pseudomonadati</taxon>
        <taxon>Pseudomonadota</taxon>
        <taxon>Betaproteobacteria</taxon>
        <taxon>Burkholderiales</taxon>
        <taxon>Comamonadaceae</taxon>
        <taxon>Variovorax</taxon>
    </lineage>
</organism>